<comment type="similarity">
    <text evidence="1">Belongs to the aldo/keto reductase family.</text>
</comment>
<dbReference type="Proteomes" id="UP000028730">
    <property type="component" value="Unassembled WGS sequence"/>
</dbReference>
<feature type="region of interest" description="Disordered" evidence="7">
    <location>
        <begin position="269"/>
        <end position="288"/>
    </location>
</feature>
<dbReference type="GO" id="GO:0050580">
    <property type="term" value="F:2,5-didehydrogluconate reductase activity"/>
    <property type="evidence" value="ECO:0007669"/>
    <property type="project" value="UniProtKB-EC"/>
</dbReference>
<accession>A0A080N6A2</accession>
<dbReference type="InterPro" id="IPR020471">
    <property type="entry name" value="AKR"/>
</dbReference>
<proteinExistence type="inferred from homology"/>
<dbReference type="InterPro" id="IPR023210">
    <property type="entry name" value="NADP_OxRdtase_dom"/>
</dbReference>
<dbReference type="PANTHER" id="PTHR43827">
    <property type="entry name" value="2,5-DIKETO-D-GLUCONIC ACID REDUCTASE"/>
    <property type="match status" value="1"/>
</dbReference>
<evidence type="ECO:0000256" key="3">
    <source>
        <dbReference type="ARBA" id="ARBA00023002"/>
    </source>
</evidence>
<dbReference type="PRINTS" id="PR00069">
    <property type="entry name" value="ALDKETRDTASE"/>
</dbReference>
<protein>
    <submittedName>
        <fullName evidence="9">2,5-diketo-D-gluconic acid reductase</fullName>
        <ecNumber evidence="9">1.1.1.274</ecNumber>
    </submittedName>
</protein>
<keyword evidence="10" id="KW-1185">Reference proteome</keyword>
<dbReference type="PROSITE" id="PS00063">
    <property type="entry name" value="ALDOKETO_REDUCTASE_3"/>
    <property type="match status" value="1"/>
</dbReference>
<evidence type="ECO:0000256" key="5">
    <source>
        <dbReference type="PIRSR" id="PIRSR000097-2"/>
    </source>
</evidence>
<comment type="caution">
    <text evidence="9">The sequence shown here is derived from an EMBL/GenBank/DDBJ whole genome shotgun (WGS) entry which is preliminary data.</text>
</comment>
<organism evidence="9 10">
    <name type="scientific">Bifidobacterium bombi DSM 19703</name>
    <dbReference type="NCBI Taxonomy" id="1341695"/>
    <lineage>
        <taxon>Bacteria</taxon>
        <taxon>Bacillati</taxon>
        <taxon>Actinomycetota</taxon>
        <taxon>Actinomycetes</taxon>
        <taxon>Bifidobacteriales</taxon>
        <taxon>Bifidobacteriaceae</taxon>
        <taxon>Bifidobacterium</taxon>
    </lineage>
</organism>
<feature type="binding site" evidence="5">
    <location>
        <position position="118"/>
    </location>
    <ligand>
        <name>substrate</name>
    </ligand>
</feature>
<evidence type="ECO:0000313" key="10">
    <source>
        <dbReference type="Proteomes" id="UP000028730"/>
    </source>
</evidence>
<dbReference type="EMBL" id="ATLK01000001">
    <property type="protein sequence ID" value="KFF31424.1"/>
    <property type="molecule type" value="Genomic_DNA"/>
</dbReference>
<dbReference type="PIRSF" id="PIRSF000097">
    <property type="entry name" value="AKR"/>
    <property type="match status" value="1"/>
</dbReference>
<dbReference type="RefSeq" id="WP_044087127.1">
    <property type="nucleotide sequence ID" value="NZ_ATLK01000001.1"/>
</dbReference>
<name>A0A080N6A2_9BIFI</name>
<keyword evidence="3 9" id="KW-0560">Oxidoreductase</keyword>
<dbReference type="OrthoDB" id="9804790at2"/>
<dbReference type="InterPro" id="IPR036812">
    <property type="entry name" value="NAD(P)_OxRdtase_dom_sf"/>
</dbReference>
<dbReference type="PROSITE" id="PS00062">
    <property type="entry name" value="ALDOKETO_REDUCTASE_2"/>
    <property type="match status" value="1"/>
</dbReference>
<evidence type="ECO:0000256" key="2">
    <source>
        <dbReference type="ARBA" id="ARBA00022857"/>
    </source>
</evidence>
<evidence type="ECO:0000256" key="6">
    <source>
        <dbReference type="PIRSR" id="PIRSR000097-3"/>
    </source>
</evidence>
<dbReference type="STRING" id="1341695.BBOMB_0777"/>
<dbReference type="PROSITE" id="PS00798">
    <property type="entry name" value="ALDOKETO_REDUCTASE_1"/>
    <property type="match status" value="1"/>
</dbReference>
<dbReference type="AlphaFoldDB" id="A0A080N6A2"/>
<sequence length="288" mass="31963">MDALLQGTDSSTMPTRIANDGLILPAIGFGTGAVAGNRGVDTIVSALDAGYRLLDTAVNYENEGTVGKAIHESGIEREQIIVSSKLPGRFQGYDDARRCIEESAFRMGLDYIDIYLIHWPNPSQAQYVQAWRALIDAREEGLVRHIGVSNFLPGHIEMLLRATGVAPAVNQVELHPYFQQHEQMSYDEAHGIITQAWCPLGRANQLLADPSIVSIAHKHEVDPASVILRWHVQLGDVAIPKSSNPKRQKSNLDVMGFELDEQDMRELRNLDNPQGRCFGSDPRFHEES</sequence>
<evidence type="ECO:0000259" key="8">
    <source>
        <dbReference type="Pfam" id="PF00248"/>
    </source>
</evidence>
<gene>
    <name evidence="9" type="ORF">BBOMB_0777</name>
</gene>
<feature type="site" description="Lowers pKa of active site Tyr" evidence="6">
    <location>
        <position position="85"/>
    </location>
</feature>
<dbReference type="EC" id="1.1.1.274" evidence="9"/>
<reference evidence="9 10" key="1">
    <citation type="journal article" date="2014" name="Appl. Environ. Microbiol.">
        <title>Genomic encyclopedia of type strains of the genus Bifidobacterium.</title>
        <authorList>
            <person name="Milani C."/>
            <person name="Lugli G.A."/>
            <person name="Duranti S."/>
            <person name="Turroni F."/>
            <person name="Bottacini F."/>
            <person name="Mangifesta M."/>
            <person name="Sanchez B."/>
            <person name="Viappiani A."/>
            <person name="Mancabelli L."/>
            <person name="Taminiau B."/>
            <person name="Delcenserie V."/>
            <person name="Barrangou R."/>
            <person name="Margolles A."/>
            <person name="van Sinderen D."/>
            <person name="Ventura M."/>
        </authorList>
    </citation>
    <scope>NUCLEOTIDE SEQUENCE [LARGE SCALE GENOMIC DNA]</scope>
    <source>
        <strain evidence="9 10">DSM 19703</strain>
    </source>
</reference>
<dbReference type="CDD" id="cd19132">
    <property type="entry name" value="AKR_AKR5D1_E1"/>
    <property type="match status" value="1"/>
</dbReference>
<evidence type="ECO:0000256" key="4">
    <source>
        <dbReference type="PIRSR" id="PIRSR000097-1"/>
    </source>
</evidence>
<dbReference type="PANTHER" id="PTHR43827:SF3">
    <property type="entry name" value="NADP-DEPENDENT OXIDOREDUCTASE DOMAIN-CONTAINING PROTEIN"/>
    <property type="match status" value="1"/>
</dbReference>
<evidence type="ECO:0000256" key="7">
    <source>
        <dbReference type="SAM" id="MobiDB-lite"/>
    </source>
</evidence>
<dbReference type="FunFam" id="3.20.20.100:FF:000002">
    <property type="entry name" value="2,5-diketo-D-gluconic acid reductase A"/>
    <property type="match status" value="1"/>
</dbReference>
<keyword evidence="2" id="KW-0521">NADP</keyword>
<dbReference type="Pfam" id="PF00248">
    <property type="entry name" value="Aldo_ket_red"/>
    <property type="match status" value="1"/>
</dbReference>
<dbReference type="Gene3D" id="3.20.20.100">
    <property type="entry name" value="NADP-dependent oxidoreductase domain"/>
    <property type="match status" value="1"/>
</dbReference>
<feature type="active site" description="Proton donor" evidence="4">
    <location>
        <position position="60"/>
    </location>
</feature>
<dbReference type="InterPro" id="IPR018170">
    <property type="entry name" value="Aldo/ket_reductase_CS"/>
</dbReference>
<feature type="domain" description="NADP-dependent oxidoreductase" evidence="8">
    <location>
        <begin position="27"/>
        <end position="271"/>
    </location>
</feature>
<dbReference type="eggNOG" id="COG0656">
    <property type="taxonomic scope" value="Bacteria"/>
</dbReference>
<evidence type="ECO:0000313" key="9">
    <source>
        <dbReference type="EMBL" id="KFF31424.1"/>
    </source>
</evidence>
<dbReference type="SUPFAM" id="SSF51430">
    <property type="entry name" value="NAD(P)-linked oxidoreductase"/>
    <property type="match status" value="1"/>
</dbReference>
<evidence type="ECO:0000256" key="1">
    <source>
        <dbReference type="ARBA" id="ARBA00007905"/>
    </source>
</evidence>